<proteinExistence type="inferred from homology"/>
<evidence type="ECO:0000256" key="4">
    <source>
        <dbReference type="ARBA" id="ARBA00022764"/>
    </source>
</evidence>
<name>A0A656HK81_THINJ</name>
<feature type="chain" id="PRO_5024847455" description="Putrescine-binding periplasmic protein" evidence="7">
    <location>
        <begin position="22"/>
        <end position="352"/>
    </location>
</feature>
<sequence precursor="true">MFKIFFISLIATVMCSKSVHGQDVFTQEPEEKVIVYNWSDYIPEGVLKAFTQETGIKVEYSTYDNNEIMYTRLKLLKGRGYDVLVPSTVLVSRMANEGLLQALDHNKLKHFGELDPNLLDKPYDPNNTFSVPYLWGTTGIGIDTDKVDKSQVKRWADLWLKQWKGRLLLTDDMREVFHMALLVNGHSGDTNNPEEIKLAYEKLSTLMPGVKVVSGSPSAEFLSGNVDIGLIWNGEITISKEEKPSLEYIYPEEGVNVWIDSFVIPARATNVDNAHQFIDYMLRPEVAARCVQELGYATPSLKARELLDAKLRNNPVIFPPAEVLADAEFQADAGSEAMELYRLYWDKLKVGE</sequence>
<protein>
    <recommendedName>
        <fullName evidence="5">Putrescine-binding periplasmic protein</fullName>
    </recommendedName>
</protein>
<dbReference type="GO" id="GO:0042597">
    <property type="term" value="C:periplasmic space"/>
    <property type="evidence" value="ECO:0007669"/>
    <property type="project" value="UniProtKB-SubCell"/>
</dbReference>
<dbReference type="PANTHER" id="PTHR30222">
    <property type="entry name" value="SPERMIDINE/PUTRESCINE-BINDING PERIPLASMIC PROTEIN"/>
    <property type="match status" value="1"/>
</dbReference>
<evidence type="ECO:0000256" key="2">
    <source>
        <dbReference type="ARBA" id="ARBA00022448"/>
    </source>
</evidence>
<feature type="signal peptide" evidence="7">
    <location>
        <begin position="1"/>
        <end position="21"/>
    </location>
</feature>
<dbReference type="SUPFAM" id="SSF53850">
    <property type="entry name" value="Periplasmic binding protein-like II"/>
    <property type="match status" value="1"/>
</dbReference>
<dbReference type="PANTHER" id="PTHR30222:SF17">
    <property type="entry name" value="SPERMIDINE_PUTRESCINE-BINDING PERIPLASMIC PROTEIN"/>
    <property type="match status" value="1"/>
</dbReference>
<evidence type="ECO:0000313" key="9">
    <source>
        <dbReference type="Proteomes" id="UP000005317"/>
    </source>
</evidence>
<dbReference type="EMBL" id="JH651384">
    <property type="protein sequence ID" value="EIJ36887.1"/>
    <property type="molecule type" value="Genomic_DNA"/>
</dbReference>
<dbReference type="Gene3D" id="3.40.190.10">
    <property type="entry name" value="Periplasmic binding protein-like II"/>
    <property type="match status" value="2"/>
</dbReference>
<keyword evidence="3 7" id="KW-0732">Signal</keyword>
<dbReference type="GO" id="GO:0015846">
    <property type="term" value="P:polyamine transport"/>
    <property type="evidence" value="ECO:0007669"/>
    <property type="project" value="InterPro"/>
</dbReference>
<keyword evidence="2 5" id="KW-0813">Transport</keyword>
<organism evidence="8 9">
    <name type="scientific">Thiothrix nivea (strain ATCC 35100 / DSM 5205 / JP2)</name>
    <dbReference type="NCBI Taxonomy" id="870187"/>
    <lineage>
        <taxon>Bacteria</taxon>
        <taxon>Pseudomonadati</taxon>
        <taxon>Pseudomonadota</taxon>
        <taxon>Gammaproteobacteria</taxon>
        <taxon>Thiotrichales</taxon>
        <taxon>Thiotrichaceae</taxon>
        <taxon>Thiothrix</taxon>
    </lineage>
</organism>
<feature type="binding site" evidence="6">
    <location>
        <begin position="172"/>
        <end position="175"/>
    </location>
    <ligand>
        <name>spermidine</name>
        <dbReference type="ChEBI" id="CHEBI:57834"/>
    </ligand>
</feature>
<gene>
    <name evidence="8" type="ORF">Thini_4407</name>
</gene>
<evidence type="ECO:0000313" key="8">
    <source>
        <dbReference type="EMBL" id="EIJ36887.1"/>
    </source>
</evidence>
<feature type="binding site" evidence="6">
    <location>
        <position position="330"/>
    </location>
    <ligand>
        <name>spermidine</name>
        <dbReference type="ChEBI" id="CHEBI:57834"/>
    </ligand>
</feature>
<dbReference type="GO" id="GO:0019808">
    <property type="term" value="F:polyamine binding"/>
    <property type="evidence" value="ECO:0007669"/>
    <property type="project" value="InterPro"/>
</dbReference>
<dbReference type="OrthoDB" id="9769319at2"/>
<dbReference type="InterPro" id="IPR006059">
    <property type="entry name" value="SBP"/>
</dbReference>
<dbReference type="CDD" id="cd13590">
    <property type="entry name" value="PBP2_PotD_PotF_like"/>
    <property type="match status" value="1"/>
</dbReference>
<dbReference type="PRINTS" id="PR00909">
    <property type="entry name" value="SPERMDNBNDNG"/>
</dbReference>
<evidence type="ECO:0000256" key="7">
    <source>
        <dbReference type="SAM" id="SignalP"/>
    </source>
</evidence>
<comment type="function">
    <text evidence="5">Required for the activity of the bacterial periplasmic transport system of putrescine.</text>
</comment>
<comment type="subcellular location">
    <subcellularLocation>
        <location evidence="1 5">Periplasm</location>
    </subcellularLocation>
</comment>
<keyword evidence="4 5" id="KW-0574">Periplasm</keyword>
<dbReference type="PIRSF" id="PIRSF019574">
    <property type="entry name" value="Periplasmic_polyamine_BP"/>
    <property type="match status" value="1"/>
</dbReference>
<evidence type="ECO:0000256" key="6">
    <source>
        <dbReference type="PIRSR" id="PIRSR019574-1"/>
    </source>
</evidence>
<accession>A0A656HK81</accession>
<dbReference type="Proteomes" id="UP000005317">
    <property type="component" value="Unassembled WGS sequence"/>
</dbReference>
<dbReference type="InterPro" id="IPR001188">
    <property type="entry name" value="Sperm_putr-bd"/>
</dbReference>
<evidence type="ECO:0000256" key="5">
    <source>
        <dbReference type="PIRNR" id="PIRNR019574"/>
    </source>
</evidence>
<keyword evidence="9" id="KW-1185">Reference proteome</keyword>
<evidence type="ECO:0000256" key="3">
    <source>
        <dbReference type="ARBA" id="ARBA00022729"/>
    </source>
</evidence>
<dbReference type="Pfam" id="PF13416">
    <property type="entry name" value="SBP_bac_8"/>
    <property type="match status" value="1"/>
</dbReference>
<reference evidence="9" key="1">
    <citation type="journal article" date="2011" name="Stand. Genomic Sci.">
        <title>Genome sequence of the filamentous, gliding Thiothrix nivea neotype strain (JP2(T)).</title>
        <authorList>
            <person name="Lapidus A."/>
            <person name="Nolan M."/>
            <person name="Lucas S."/>
            <person name="Glavina Del Rio T."/>
            <person name="Tice H."/>
            <person name="Cheng J.F."/>
            <person name="Tapia R."/>
            <person name="Han C."/>
            <person name="Goodwin L."/>
            <person name="Pitluck S."/>
            <person name="Liolios K."/>
            <person name="Pagani I."/>
            <person name="Ivanova N."/>
            <person name="Huntemann M."/>
            <person name="Mavromatis K."/>
            <person name="Mikhailova N."/>
            <person name="Pati A."/>
            <person name="Chen A."/>
            <person name="Palaniappan K."/>
            <person name="Land M."/>
            <person name="Brambilla E.M."/>
            <person name="Rohde M."/>
            <person name="Abt B."/>
            <person name="Verbarg S."/>
            <person name="Goker M."/>
            <person name="Bristow J."/>
            <person name="Eisen J.A."/>
            <person name="Markowitz V."/>
            <person name="Hugenholtz P."/>
            <person name="Kyrpides N.C."/>
            <person name="Klenk H.P."/>
            <person name="Woyke T."/>
        </authorList>
    </citation>
    <scope>NUCLEOTIDE SEQUENCE [LARGE SCALE GENOMIC DNA]</scope>
    <source>
        <strain evidence="9">ATCC 35100 / DSM 5205 / JP2</strain>
    </source>
</reference>
<evidence type="ECO:0000256" key="1">
    <source>
        <dbReference type="ARBA" id="ARBA00004418"/>
    </source>
</evidence>
<dbReference type="AlphaFoldDB" id="A0A656HK81"/>
<dbReference type="RefSeq" id="WP_002710751.1">
    <property type="nucleotide sequence ID" value="NZ_JH651384.1"/>
</dbReference>
<comment type="similarity">
    <text evidence="5">Belongs to the bacterial solute-binding protein PotD/PotF family.</text>
</comment>